<reference evidence="7 8" key="1">
    <citation type="journal article" date="2015" name="Nature">
        <title>rRNA introns, odd ribosomes, and small enigmatic genomes across a large radiation of phyla.</title>
        <authorList>
            <person name="Brown C.T."/>
            <person name="Hug L.A."/>
            <person name="Thomas B.C."/>
            <person name="Sharon I."/>
            <person name="Castelle C.J."/>
            <person name="Singh A."/>
            <person name="Wilkins M.J."/>
            <person name="Williams K.H."/>
            <person name="Banfield J.F."/>
        </authorList>
    </citation>
    <scope>NUCLEOTIDE SEQUENCE [LARGE SCALE GENOMIC DNA]</scope>
</reference>
<evidence type="ECO:0000256" key="4">
    <source>
        <dbReference type="ARBA" id="ARBA00022884"/>
    </source>
</evidence>
<feature type="binding site" evidence="5">
    <location>
        <position position="85"/>
    </location>
    <ligand>
        <name>S-adenosyl-L-methionine</name>
        <dbReference type="ChEBI" id="CHEBI:59789"/>
    </ligand>
</feature>
<dbReference type="InterPro" id="IPR020598">
    <property type="entry name" value="rRNA_Ade_methylase_Trfase_N"/>
</dbReference>
<keyword evidence="4 5" id="KW-0694">RNA-binding</keyword>
<evidence type="ECO:0000256" key="5">
    <source>
        <dbReference type="PROSITE-ProRule" id="PRU01026"/>
    </source>
</evidence>
<dbReference type="Proteomes" id="UP000034231">
    <property type="component" value="Unassembled WGS sequence"/>
</dbReference>
<dbReference type="SMART" id="SM00650">
    <property type="entry name" value="rADc"/>
    <property type="match status" value="1"/>
</dbReference>
<dbReference type="Gene3D" id="3.40.50.150">
    <property type="entry name" value="Vaccinia Virus protein VP39"/>
    <property type="match status" value="1"/>
</dbReference>
<dbReference type="CDD" id="cd02440">
    <property type="entry name" value="AdoMet_MTases"/>
    <property type="match status" value="1"/>
</dbReference>
<evidence type="ECO:0000259" key="6">
    <source>
        <dbReference type="SMART" id="SM00650"/>
    </source>
</evidence>
<evidence type="ECO:0000313" key="8">
    <source>
        <dbReference type="Proteomes" id="UP000034231"/>
    </source>
</evidence>
<dbReference type="PANTHER" id="PTHR11727:SF14">
    <property type="entry name" value="BLL8166 PROTEIN"/>
    <property type="match status" value="1"/>
</dbReference>
<feature type="binding site" evidence="5">
    <location>
        <position position="14"/>
    </location>
    <ligand>
        <name>S-adenosyl-L-methionine</name>
        <dbReference type="ChEBI" id="CHEBI:59789"/>
    </ligand>
</feature>
<accession>A0A0G0LAH8</accession>
<dbReference type="GO" id="GO:0000179">
    <property type="term" value="F:rRNA (adenine-N6,N6-)-dimethyltransferase activity"/>
    <property type="evidence" value="ECO:0007669"/>
    <property type="project" value="UniProtKB-UniRule"/>
</dbReference>
<evidence type="ECO:0000256" key="3">
    <source>
        <dbReference type="ARBA" id="ARBA00022691"/>
    </source>
</evidence>
<organism evidence="7 8">
    <name type="scientific">Candidatus Shapirobacteria bacterium GW2011_GWE1_38_10</name>
    <dbReference type="NCBI Taxonomy" id="1618488"/>
    <lineage>
        <taxon>Bacteria</taxon>
        <taxon>Candidatus Shapironibacteriota</taxon>
    </lineage>
</organism>
<keyword evidence="3 5" id="KW-0949">S-adenosyl-L-methionine</keyword>
<dbReference type="Pfam" id="PF00398">
    <property type="entry name" value="RrnaAD"/>
    <property type="match status" value="1"/>
</dbReference>
<evidence type="ECO:0000313" key="7">
    <source>
        <dbReference type="EMBL" id="KKQ49631.1"/>
    </source>
</evidence>
<dbReference type="GO" id="GO:0003723">
    <property type="term" value="F:RNA binding"/>
    <property type="evidence" value="ECO:0007669"/>
    <property type="project" value="UniProtKB-UniRule"/>
</dbReference>
<feature type="binding site" evidence="5">
    <location>
        <position position="101"/>
    </location>
    <ligand>
        <name>S-adenosyl-L-methionine</name>
        <dbReference type="ChEBI" id="CHEBI:59789"/>
    </ligand>
</feature>
<dbReference type="AlphaFoldDB" id="A0A0G0LAH8"/>
<keyword evidence="2 5" id="KW-0808">Transferase</keyword>
<dbReference type="InterPro" id="IPR029063">
    <property type="entry name" value="SAM-dependent_MTases_sf"/>
</dbReference>
<proteinExistence type="inferred from homology"/>
<dbReference type="PROSITE" id="PS51689">
    <property type="entry name" value="SAM_RNA_A_N6_MT"/>
    <property type="match status" value="1"/>
</dbReference>
<protein>
    <submittedName>
        <fullName evidence="7">rRNA (Adenine-N(6)-)-methyltransferase</fullName>
    </submittedName>
</protein>
<dbReference type="InterPro" id="IPR001737">
    <property type="entry name" value="KsgA/Erm"/>
</dbReference>
<evidence type="ECO:0000256" key="2">
    <source>
        <dbReference type="ARBA" id="ARBA00022679"/>
    </source>
</evidence>
<dbReference type="PROSITE" id="PS01131">
    <property type="entry name" value="RRNA_A_DIMETH"/>
    <property type="match status" value="1"/>
</dbReference>
<feature type="binding site" evidence="5">
    <location>
        <position position="12"/>
    </location>
    <ligand>
        <name>S-adenosyl-L-methionine</name>
        <dbReference type="ChEBI" id="CHEBI:59789"/>
    </ligand>
</feature>
<gene>
    <name evidence="7" type="ORF">US68_C0012G0026</name>
</gene>
<keyword evidence="1 5" id="KW-0489">Methyltransferase</keyword>
<dbReference type="EMBL" id="LBTX01000012">
    <property type="protein sequence ID" value="KKQ49631.1"/>
    <property type="molecule type" value="Genomic_DNA"/>
</dbReference>
<feature type="binding site" evidence="5">
    <location>
        <position position="39"/>
    </location>
    <ligand>
        <name>S-adenosyl-L-methionine</name>
        <dbReference type="ChEBI" id="CHEBI:59789"/>
    </ligand>
</feature>
<feature type="binding site" evidence="5">
    <location>
        <position position="60"/>
    </location>
    <ligand>
        <name>S-adenosyl-L-methionine</name>
        <dbReference type="ChEBI" id="CHEBI:59789"/>
    </ligand>
</feature>
<name>A0A0G0LAH8_9BACT</name>
<comment type="similarity">
    <text evidence="5">Belongs to the class I-like SAM-binding methyltransferase superfamily. rRNA adenine N(6)-methyltransferase family.</text>
</comment>
<feature type="domain" description="Ribosomal RNA adenine methylase transferase N-terminal" evidence="6">
    <location>
        <begin position="19"/>
        <end position="183"/>
    </location>
</feature>
<evidence type="ECO:0000256" key="1">
    <source>
        <dbReference type="ARBA" id="ARBA00022603"/>
    </source>
</evidence>
<dbReference type="SUPFAM" id="SSF53335">
    <property type="entry name" value="S-adenosyl-L-methionine-dependent methyltransferases"/>
    <property type="match status" value="1"/>
</dbReference>
<dbReference type="Gene3D" id="1.10.8.100">
    <property type="entry name" value="Ribosomal RNA adenine dimethylase-like, domain 2"/>
    <property type="match status" value="1"/>
</dbReference>
<sequence>MPYHQKDSLSQNFIKYPDLVADLLDASDLKRSDTVLEIGPGKGIITNQLLKRVTQVIVVEKDPILAAKLIELNNNSPKLKILPKDFLNCTLPTVPYKVFSNIPFSLTAQIIRKFLSSSILPDSMYFIMQQEAIEKYIGFPQETQSSLLAKPWYEIKNLGDIDRSSFTKKPQIKIGFAEFKKRPIPFIKNENKREYRDFIIYGFNQWQATFLDSYKKIFTYPQLKTLEKTFKLTSLKPTEVSFDTWLQIFKTYLKISTSSQKEIIDTFRPKNIR</sequence>
<dbReference type="PANTHER" id="PTHR11727">
    <property type="entry name" value="DIMETHYLADENOSINE TRANSFERASE"/>
    <property type="match status" value="1"/>
</dbReference>
<comment type="caution">
    <text evidence="7">The sequence shown here is derived from an EMBL/GenBank/DDBJ whole genome shotgun (WGS) entry which is preliminary data.</text>
</comment>
<dbReference type="InterPro" id="IPR020596">
    <property type="entry name" value="rRNA_Ade_Mease_Trfase_CS"/>
</dbReference>
<dbReference type="InterPro" id="IPR023165">
    <property type="entry name" value="rRNA_Ade_diMease-like_C"/>
</dbReference>